<dbReference type="AlphaFoldDB" id="A0A5J9TBJ2"/>
<evidence type="ECO:0000313" key="3">
    <source>
        <dbReference type="Proteomes" id="UP000324897"/>
    </source>
</evidence>
<dbReference type="Gramene" id="TVU08746">
    <property type="protein sequence ID" value="TVU08746"/>
    <property type="gene ID" value="EJB05_42158"/>
</dbReference>
<comment type="caution">
    <text evidence="2">The sequence shown here is derived from an EMBL/GenBank/DDBJ whole genome shotgun (WGS) entry which is preliminary data.</text>
</comment>
<dbReference type="EMBL" id="RWGY01000039">
    <property type="protein sequence ID" value="TVU08746.1"/>
    <property type="molecule type" value="Genomic_DNA"/>
</dbReference>
<dbReference type="OrthoDB" id="543442at2759"/>
<protein>
    <recommendedName>
        <fullName evidence="4">Legume lectin domain-containing protein</fullName>
    </recommendedName>
</protein>
<feature type="region of interest" description="Disordered" evidence="1">
    <location>
        <begin position="60"/>
        <end position="96"/>
    </location>
</feature>
<accession>A0A5J9TBJ2</accession>
<proteinExistence type="predicted"/>
<sequence>MERVLVVGLWCAHPDSGERPSIAQAMRVLQFEDASLPTLQPQMYRSVSDLAGYGSLSIESYTGDSKPSSDSHAKLLHGHTRSAPWASATASQSWPG</sequence>
<name>A0A5J9TBJ2_9POAL</name>
<evidence type="ECO:0000256" key="1">
    <source>
        <dbReference type="SAM" id="MobiDB-lite"/>
    </source>
</evidence>
<evidence type="ECO:0000313" key="2">
    <source>
        <dbReference type="EMBL" id="TVU08746.1"/>
    </source>
</evidence>
<organism evidence="2 3">
    <name type="scientific">Eragrostis curvula</name>
    <name type="common">weeping love grass</name>
    <dbReference type="NCBI Taxonomy" id="38414"/>
    <lineage>
        <taxon>Eukaryota</taxon>
        <taxon>Viridiplantae</taxon>
        <taxon>Streptophyta</taxon>
        <taxon>Embryophyta</taxon>
        <taxon>Tracheophyta</taxon>
        <taxon>Spermatophyta</taxon>
        <taxon>Magnoliopsida</taxon>
        <taxon>Liliopsida</taxon>
        <taxon>Poales</taxon>
        <taxon>Poaceae</taxon>
        <taxon>PACMAD clade</taxon>
        <taxon>Chloridoideae</taxon>
        <taxon>Eragrostideae</taxon>
        <taxon>Eragrostidinae</taxon>
        <taxon>Eragrostis</taxon>
    </lineage>
</organism>
<gene>
    <name evidence="2" type="ORF">EJB05_42158</name>
</gene>
<keyword evidence="3" id="KW-1185">Reference proteome</keyword>
<reference evidence="2 3" key="1">
    <citation type="journal article" date="2019" name="Sci. Rep.">
        <title>A high-quality genome of Eragrostis curvula grass provides insights into Poaceae evolution and supports new strategies to enhance forage quality.</title>
        <authorList>
            <person name="Carballo J."/>
            <person name="Santos B.A.C.M."/>
            <person name="Zappacosta D."/>
            <person name="Garbus I."/>
            <person name="Selva J.P."/>
            <person name="Gallo C.A."/>
            <person name="Diaz A."/>
            <person name="Albertini E."/>
            <person name="Caccamo M."/>
            <person name="Echenique V."/>
        </authorList>
    </citation>
    <scope>NUCLEOTIDE SEQUENCE [LARGE SCALE GENOMIC DNA]</scope>
    <source>
        <strain evidence="3">cv. Victoria</strain>
        <tissue evidence="2">Leaf</tissue>
    </source>
</reference>
<evidence type="ECO:0008006" key="4">
    <source>
        <dbReference type="Google" id="ProtNLM"/>
    </source>
</evidence>
<dbReference type="Proteomes" id="UP000324897">
    <property type="component" value="Chromosome 3"/>
</dbReference>
<feature type="non-terminal residue" evidence="2">
    <location>
        <position position="1"/>
    </location>
</feature>